<reference evidence="4" key="1">
    <citation type="submission" date="2024-07" db="EMBL/GenBank/DDBJ databases">
        <authorList>
            <person name="Kim Y.J."/>
            <person name="Jeong J.Y."/>
        </authorList>
    </citation>
    <scope>NUCLEOTIDE SEQUENCE</scope>
    <source>
        <strain evidence="4">GIHE-MW2</strain>
    </source>
</reference>
<organism evidence="4">
    <name type="scientific">Planktothricoides raciborskii GIHE-MW2</name>
    <dbReference type="NCBI Taxonomy" id="2792601"/>
    <lineage>
        <taxon>Bacteria</taxon>
        <taxon>Bacillati</taxon>
        <taxon>Cyanobacteriota</taxon>
        <taxon>Cyanophyceae</taxon>
        <taxon>Oscillatoriophycideae</taxon>
        <taxon>Oscillatoriales</taxon>
        <taxon>Oscillatoriaceae</taxon>
        <taxon>Planktothricoides</taxon>
    </lineage>
</organism>
<evidence type="ECO:0000256" key="1">
    <source>
        <dbReference type="SAM" id="Phobius"/>
    </source>
</evidence>
<keyword evidence="1" id="KW-0472">Membrane</keyword>
<dbReference type="FunFam" id="3.20.20.450:FF:000001">
    <property type="entry name" value="Cyclic di-GMP phosphodiesterase yahA"/>
    <property type="match status" value="1"/>
</dbReference>
<evidence type="ECO:0000313" key="4">
    <source>
        <dbReference type="EMBL" id="XCM39078.1"/>
    </source>
</evidence>
<dbReference type="Gene3D" id="3.30.70.270">
    <property type="match status" value="1"/>
</dbReference>
<dbReference type="PANTHER" id="PTHR33121">
    <property type="entry name" value="CYCLIC DI-GMP PHOSPHODIESTERASE PDEF"/>
    <property type="match status" value="1"/>
</dbReference>
<dbReference type="InterPro" id="IPR007890">
    <property type="entry name" value="CHASE2"/>
</dbReference>
<keyword evidence="1" id="KW-0812">Transmembrane</keyword>
<accession>A0AAU8JKZ7</accession>
<gene>
    <name evidence="4" type="ORF">ABWT76_001973</name>
</gene>
<dbReference type="EMBL" id="CP159837">
    <property type="protein sequence ID" value="XCM39078.1"/>
    <property type="molecule type" value="Genomic_DNA"/>
</dbReference>
<dbReference type="InterPro" id="IPR050706">
    <property type="entry name" value="Cyclic-di-GMP_PDE-like"/>
</dbReference>
<dbReference type="SMART" id="SM01080">
    <property type="entry name" value="CHASE2"/>
    <property type="match status" value="1"/>
</dbReference>
<evidence type="ECO:0000259" key="2">
    <source>
        <dbReference type="PROSITE" id="PS50883"/>
    </source>
</evidence>
<dbReference type="Gene3D" id="3.20.20.450">
    <property type="entry name" value="EAL domain"/>
    <property type="match status" value="1"/>
</dbReference>
<dbReference type="SMART" id="SM00267">
    <property type="entry name" value="GGDEF"/>
    <property type="match status" value="1"/>
</dbReference>
<dbReference type="InterPro" id="IPR001633">
    <property type="entry name" value="EAL_dom"/>
</dbReference>
<dbReference type="SUPFAM" id="SSF141868">
    <property type="entry name" value="EAL domain-like"/>
    <property type="match status" value="1"/>
</dbReference>
<feature type="transmembrane region" description="Helical" evidence="1">
    <location>
        <begin position="339"/>
        <end position="357"/>
    </location>
</feature>
<dbReference type="Pfam" id="PF00990">
    <property type="entry name" value="GGDEF"/>
    <property type="match status" value="1"/>
</dbReference>
<dbReference type="InterPro" id="IPR043128">
    <property type="entry name" value="Rev_trsase/Diguanyl_cyclase"/>
</dbReference>
<evidence type="ECO:0000259" key="3">
    <source>
        <dbReference type="PROSITE" id="PS50887"/>
    </source>
</evidence>
<dbReference type="CDD" id="cd01948">
    <property type="entry name" value="EAL"/>
    <property type="match status" value="1"/>
</dbReference>
<dbReference type="Pfam" id="PF00563">
    <property type="entry name" value="EAL"/>
    <property type="match status" value="1"/>
</dbReference>
<feature type="transmembrane region" description="Helical" evidence="1">
    <location>
        <begin position="364"/>
        <end position="383"/>
    </location>
</feature>
<dbReference type="PROSITE" id="PS50887">
    <property type="entry name" value="GGDEF"/>
    <property type="match status" value="1"/>
</dbReference>
<dbReference type="GO" id="GO:0071111">
    <property type="term" value="F:cyclic-guanylate-specific phosphodiesterase activity"/>
    <property type="evidence" value="ECO:0007669"/>
    <property type="project" value="InterPro"/>
</dbReference>
<dbReference type="InterPro" id="IPR000160">
    <property type="entry name" value="GGDEF_dom"/>
</dbReference>
<proteinExistence type="predicted"/>
<dbReference type="NCBIfam" id="TIGR00254">
    <property type="entry name" value="GGDEF"/>
    <property type="match status" value="1"/>
</dbReference>
<dbReference type="PROSITE" id="PS50883">
    <property type="entry name" value="EAL"/>
    <property type="match status" value="1"/>
</dbReference>
<dbReference type="Pfam" id="PF05226">
    <property type="entry name" value="CHASE2"/>
    <property type="match status" value="1"/>
</dbReference>
<name>A0AAU8JKZ7_9CYAN</name>
<dbReference type="AlphaFoldDB" id="A0AAU8JKZ7"/>
<dbReference type="RefSeq" id="WP_054466327.1">
    <property type="nucleotide sequence ID" value="NZ_CP159837.1"/>
</dbReference>
<dbReference type="PANTHER" id="PTHR33121:SF70">
    <property type="entry name" value="SIGNALING PROTEIN YKOW"/>
    <property type="match status" value="1"/>
</dbReference>
<feature type="domain" description="GGDEF" evidence="3">
    <location>
        <begin position="454"/>
        <end position="587"/>
    </location>
</feature>
<dbReference type="SMART" id="SM00052">
    <property type="entry name" value="EAL"/>
    <property type="match status" value="1"/>
</dbReference>
<dbReference type="SUPFAM" id="SSF55073">
    <property type="entry name" value="Nucleotide cyclase"/>
    <property type="match status" value="1"/>
</dbReference>
<keyword evidence="1" id="KW-1133">Transmembrane helix</keyword>
<protein>
    <submittedName>
        <fullName evidence="4">EAL domain-containing protein</fullName>
    </submittedName>
</protein>
<feature type="domain" description="EAL" evidence="2">
    <location>
        <begin position="596"/>
        <end position="852"/>
    </location>
</feature>
<sequence>MGSKTWKKLQKLLWEWRGVIVTAPTVAGLTLALRMTGLLQGWELRTLDLFFRWRPSEPQDERIAIVEIDEPDISYVGTWPIPDRVLAELLKKIKQQQPKSIGMDIYRNLPVEPGYEELVKVYKSTPNLIGVKKILGDAYGGPVAPPAVLGELGQVAAVDMVSDKDGKIRRALLAVTPPGEPTIYALSSRLAIMYLEEQGIRLQPHPAKKEANVLGKSLFFRLQKNDGGYVRADNGGYQIMHNFRKSCPIQELNCDVFYTVSLRDVLTDKIEPDALRDRIVLIGSTADSLKDSFLTSFDGQKGSARTPGVIIHAQLVSQILSAALDGRGLIRVWSEPVEWIWISFWSVVGATLTWSLLGRKWEVVSIFLVGASLGFGSFVAFLGNWWIPVVPALVGFFGSSVIIVGYIGYTERERSQAQLRFNALHDGLTGLPNRRCLISRLQSAIEYRQENPDYLFAILFLDLDRFKLINDALGHRTGDDLLIATACRLGECVKPRDTVARLGGDEFIILLEDIHQIQTASQVAERIHQQLKLPFYINGHEVFTSTSIGVVLSTMNYQQPEDWLAAADVAMYRAKARGKANYEIFDSSMQADVMFQLKLEEDIRQGIDREEFELYYQPIVLTNTTELAGFEALVRWNHPERGFVSPGQFIPLAEETGLIVPLGWWILRTACRQLHSWHQQFPDQAGLKVSVNLSGKQFLQSDLVEKIADILQETGLNPSTLKLEITEGVVMDNAEMAIKMLQQIKNLGITLSIDDFGTGYSSLSYLHRFPVDTLKVDRSFVNGVESDRDKLEIARTILLLAHSLEMDAIAEGVETLEQFLILQELSCEYIQGYFFSKPLNVESAVNLLKKPDFKQKIVVDQSLHK</sequence>
<dbReference type="InterPro" id="IPR029787">
    <property type="entry name" value="Nucleotide_cyclase"/>
</dbReference>
<feature type="transmembrane region" description="Helical" evidence="1">
    <location>
        <begin position="389"/>
        <end position="409"/>
    </location>
</feature>
<dbReference type="InterPro" id="IPR035919">
    <property type="entry name" value="EAL_sf"/>
</dbReference>
<dbReference type="CDD" id="cd01949">
    <property type="entry name" value="GGDEF"/>
    <property type="match status" value="1"/>
</dbReference>